<dbReference type="InterPro" id="IPR029063">
    <property type="entry name" value="SAM-dependent_MTases_sf"/>
</dbReference>
<proteinExistence type="predicted"/>
<protein>
    <recommendedName>
        <fullName evidence="3">Class I SAM-dependent methyltransferase</fullName>
    </recommendedName>
</protein>
<dbReference type="AlphaFoldDB" id="A0A109RN99"/>
<dbReference type="PATRIC" id="fig|1622118.3.peg.1086"/>
<dbReference type="SUPFAM" id="SSF53335">
    <property type="entry name" value="S-adenosyl-L-methionine-dependent methyltransferases"/>
    <property type="match status" value="1"/>
</dbReference>
<dbReference type="Gene3D" id="3.40.50.150">
    <property type="entry name" value="Vaccinia Virus protein VP39"/>
    <property type="match status" value="1"/>
</dbReference>
<dbReference type="Pfam" id="PF13578">
    <property type="entry name" value="Methyltransf_24"/>
    <property type="match status" value="1"/>
</dbReference>
<accession>A0A109RN99</accession>
<dbReference type="Proteomes" id="UP000059672">
    <property type="component" value="Chromosome"/>
</dbReference>
<organism evidence="1 2">
    <name type="scientific">Lutibacter profundi</name>
    <dbReference type="NCBI Taxonomy" id="1622118"/>
    <lineage>
        <taxon>Bacteria</taxon>
        <taxon>Pseudomonadati</taxon>
        <taxon>Bacteroidota</taxon>
        <taxon>Flavobacteriia</taxon>
        <taxon>Flavobacteriales</taxon>
        <taxon>Flavobacteriaceae</taxon>
        <taxon>Lutibacter</taxon>
    </lineage>
</organism>
<sequence>MSKKYADLHGFFSKNNKNIKHLTGNSLNYDFGALNKKFDLIFIDGNHKYKYTKNDTEKIFKHLVHENSIVVWHDYAYNPETVRHEVLSAILDGIPNKYKENIYHVSNTLCAIYTNRTLKTSKFEYPITPNKIFNITLKIEDF</sequence>
<reference evidence="1 2" key="2">
    <citation type="journal article" date="2016" name="Int. J. Syst. Evol. Microbiol.">
        <title>Lutibacter profundi sp. nov., isolated from a deep-sea hydrothermal system on the Arctic Mid-Ocean Ridge and emended description of the genus Lutibacter.</title>
        <authorList>
            <person name="Le Moine Bauer S."/>
            <person name="Roalkvam I."/>
            <person name="Steen I.H."/>
            <person name="Dahle H."/>
        </authorList>
    </citation>
    <scope>NUCLEOTIDE SEQUENCE [LARGE SCALE GENOMIC DNA]</scope>
    <source>
        <strain evidence="1 2">LP1</strain>
    </source>
</reference>
<evidence type="ECO:0000313" key="2">
    <source>
        <dbReference type="Proteomes" id="UP000059672"/>
    </source>
</evidence>
<evidence type="ECO:0008006" key="3">
    <source>
        <dbReference type="Google" id="ProtNLM"/>
    </source>
</evidence>
<gene>
    <name evidence="1" type="ORF">Lupro_05195</name>
</gene>
<dbReference type="KEGG" id="lut:Lupro_05195"/>
<reference evidence="2" key="1">
    <citation type="submission" date="2015-12" db="EMBL/GenBank/DDBJ databases">
        <title>Complete genome sequence of Lutibacter profundus strain LP1.</title>
        <authorList>
            <person name="Wissuwa J."/>
            <person name="Le Moine Bauer S."/>
            <person name="Stokke R."/>
            <person name="Dahle H."/>
            <person name="Steen I.H."/>
        </authorList>
    </citation>
    <scope>NUCLEOTIDE SEQUENCE [LARGE SCALE GENOMIC DNA]</scope>
    <source>
        <strain evidence="2">LP1</strain>
    </source>
</reference>
<dbReference type="EMBL" id="CP013355">
    <property type="protein sequence ID" value="AMC10674.1"/>
    <property type="molecule type" value="Genomic_DNA"/>
</dbReference>
<name>A0A109RN99_9FLAO</name>
<evidence type="ECO:0000313" key="1">
    <source>
        <dbReference type="EMBL" id="AMC10674.1"/>
    </source>
</evidence>
<keyword evidence="2" id="KW-1185">Reference proteome</keyword>
<dbReference type="STRING" id="1622118.Lupro_05195"/>